<dbReference type="GO" id="GO:0070007">
    <property type="term" value="F:glutamic-type endopeptidase activity"/>
    <property type="evidence" value="ECO:0007669"/>
    <property type="project" value="InterPro"/>
</dbReference>
<dbReference type="AlphaFoldDB" id="A0A1V6NFR1"/>
<feature type="chain" id="PRO_5010743480" description="Aspergillopepsin-2" evidence="3">
    <location>
        <begin position="20"/>
        <end position="444"/>
    </location>
</feature>
<sequence length="444" mass="48270">MKFSATILSAALLTTSAIAAPLTERRAARNAARAAARADRISRPAYKPDTKELLKVNATTQEEYSSNWAGAVLIGSQYTSVTGEFTVPTPKAPSGSSSDEQYCASAWVGIDGDTCSSAILQTGIDFCIQGGEVSFDSWYEWYPDYAHDFSGLSISAGDVIKLTVTASSKNSGSAVIENVSSGQSVNHKFSGVDDGDLCETNAEWIVEDFESGGDLVPFTNFGTVTFSNAEATSGGTTVGPSGSTIMDIKQSGSVLTKSSATSNSVTNGSIAAAWADRKRNTGLHWYVKEDWEDGKETDFVSLRLFHLPSFNFHTSYPNSGYRPKNRTSSHNQTHQIIPTKMEGTRPIPTFTNEQLELLTQLRVRADDREYARESIMQEAQIIMGMAATLINLHLGDIPHSSDLILAMMHTLKTRMLGLLEEVVELSVEAQMDEWTECRIFETTG</sequence>
<name>A0A1V6NFR1_PENPO</name>
<dbReference type="Pfam" id="PF01828">
    <property type="entry name" value="Peptidase_A4"/>
    <property type="match status" value="1"/>
</dbReference>
<accession>A0A1V6NFR1</accession>
<evidence type="ECO:0000256" key="3">
    <source>
        <dbReference type="SAM" id="SignalP"/>
    </source>
</evidence>
<evidence type="ECO:0000313" key="5">
    <source>
        <dbReference type="Proteomes" id="UP000191408"/>
    </source>
</evidence>
<dbReference type="EMBL" id="MDYM01000009">
    <property type="protein sequence ID" value="OQD63511.1"/>
    <property type="molecule type" value="Genomic_DNA"/>
</dbReference>
<dbReference type="CDD" id="cd13426">
    <property type="entry name" value="Peptidase_G1"/>
    <property type="match status" value="1"/>
</dbReference>
<evidence type="ECO:0000313" key="4">
    <source>
        <dbReference type="EMBL" id="OQD63511.1"/>
    </source>
</evidence>
<keyword evidence="5" id="KW-1185">Reference proteome</keyword>
<dbReference type="Gene3D" id="2.60.120.700">
    <property type="entry name" value="Peptidase G1"/>
    <property type="match status" value="1"/>
</dbReference>
<dbReference type="SUPFAM" id="SSF49899">
    <property type="entry name" value="Concanavalin A-like lectins/glucanases"/>
    <property type="match status" value="1"/>
</dbReference>
<dbReference type="PANTHER" id="PTHR37536:SF3">
    <property type="entry name" value="PUTATIVE (AFU_ORTHOLOGUE AFUA_3G02970)-RELATED"/>
    <property type="match status" value="1"/>
</dbReference>
<protein>
    <recommendedName>
        <fullName evidence="6">Aspergillopepsin-2</fullName>
    </recommendedName>
</protein>
<feature type="disulfide bond" evidence="2">
    <location>
        <begin position="115"/>
        <end position="198"/>
    </location>
</feature>
<dbReference type="GO" id="GO:0006508">
    <property type="term" value="P:proteolysis"/>
    <property type="evidence" value="ECO:0007669"/>
    <property type="project" value="InterPro"/>
</dbReference>
<organism evidence="4 5">
    <name type="scientific">Penicillium polonicum</name>
    <dbReference type="NCBI Taxonomy" id="60169"/>
    <lineage>
        <taxon>Eukaryota</taxon>
        <taxon>Fungi</taxon>
        <taxon>Dikarya</taxon>
        <taxon>Ascomycota</taxon>
        <taxon>Pezizomycotina</taxon>
        <taxon>Eurotiomycetes</taxon>
        <taxon>Eurotiomycetidae</taxon>
        <taxon>Eurotiales</taxon>
        <taxon>Aspergillaceae</taxon>
        <taxon>Penicillium</taxon>
    </lineage>
</organism>
<keyword evidence="3" id="KW-0732">Signal</keyword>
<evidence type="ECO:0000256" key="2">
    <source>
        <dbReference type="PIRSR" id="PIRSR600250-51"/>
    </source>
</evidence>
<evidence type="ECO:0000256" key="1">
    <source>
        <dbReference type="PIRSR" id="PIRSR600250-50"/>
    </source>
</evidence>
<dbReference type="InterPro" id="IPR013320">
    <property type="entry name" value="ConA-like_dom_sf"/>
</dbReference>
<feature type="disulfide bond" evidence="2">
    <location>
        <begin position="103"/>
        <end position="127"/>
    </location>
</feature>
<feature type="signal peptide" evidence="3">
    <location>
        <begin position="1"/>
        <end position="19"/>
    </location>
</feature>
<keyword evidence="2" id="KW-1015">Disulfide bond</keyword>
<evidence type="ECO:0008006" key="6">
    <source>
        <dbReference type="Google" id="ProtNLM"/>
    </source>
</evidence>
<dbReference type="OrthoDB" id="2862635at2759"/>
<dbReference type="InterPro" id="IPR000250">
    <property type="entry name" value="Peptidase_G1"/>
</dbReference>
<reference evidence="5" key="1">
    <citation type="journal article" date="2017" name="Nat. Microbiol.">
        <title>Global analysis of biosynthetic gene clusters reveals vast potential of secondary metabolite production in Penicillium species.</title>
        <authorList>
            <person name="Nielsen J.C."/>
            <person name="Grijseels S."/>
            <person name="Prigent S."/>
            <person name="Ji B."/>
            <person name="Dainat J."/>
            <person name="Nielsen K.F."/>
            <person name="Frisvad J.C."/>
            <person name="Workman M."/>
            <person name="Nielsen J."/>
        </authorList>
    </citation>
    <scope>NUCLEOTIDE SEQUENCE [LARGE SCALE GENOMIC DNA]</scope>
    <source>
        <strain evidence="5">IBT 4502</strain>
    </source>
</reference>
<dbReference type="PANTHER" id="PTHR37536">
    <property type="entry name" value="PUTATIVE (AFU_ORTHOLOGUE AFUA_3G02970)-RELATED"/>
    <property type="match status" value="1"/>
</dbReference>
<feature type="active site" description="Proton acceptor" evidence="1">
    <location>
        <position position="207"/>
    </location>
</feature>
<dbReference type="InterPro" id="IPR038656">
    <property type="entry name" value="Peptidase_G1_sf"/>
</dbReference>
<comment type="caution">
    <text evidence="4">The sequence shown here is derived from an EMBL/GenBank/DDBJ whole genome shotgun (WGS) entry which is preliminary data.</text>
</comment>
<dbReference type="PRINTS" id="PR00977">
    <property type="entry name" value="SCYTLDPTASE"/>
</dbReference>
<proteinExistence type="predicted"/>
<gene>
    <name evidence="4" type="ORF">PENPOL_c009G01823</name>
</gene>
<dbReference type="Proteomes" id="UP000191408">
    <property type="component" value="Unassembled WGS sequence"/>
</dbReference>
<dbReference type="STRING" id="60169.A0A1V6NFR1"/>